<evidence type="ECO:0000256" key="9">
    <source>
        <dbReference type="ARBA" id="ARBA00022729"/>
    </source>
</evidence>
<dbReference type="GO" id="GO:0003924">
    <property type="term" value="F:GTPase activity"/>
    <property type="evidence" value="ECO:0007669"/>
    <property type="project" value="InterPro"/>
</dbReference>
<comment type="pathway">
    <text evidence="2">Pigment biosynthesis; anthocyanin biosynthesis.</text>
</comment>
<dbReference type="GO" id="GO:0005524">
    <property type="term" value="F:ATP binding"/>
    <property type="evidence" value="ECO:0007669"/>
    <property type="project" value="UniProtKB-KW"/>
</dbReference>
<keyword evidence="13" id="KW-1133">Transmembrane helix</keyword>
<dbReference type="EMBL" id="CAADRP010001807">
    <property type="protein sequence ID" value="VFU52746.1"/>
    <property type="molecule type" value="Genomic_DNA"/>
</dbReference>
<dbReference type="SMART" id="SM00220">
    <property type="entry name" value="S_TKc"/>
    <property type="match status" value="1"/>
</dbReference>
<dbReference type="SMART" id="SM00302">
    <property type="entry name" value="GED"/>
    <property type="match status" value="1"/>
</dbReference>
<evidence type="ECO:0000256" key="2">
    <source>
        <dbReference type="ARBA" id="ARBA00004935"/>
    </source>
</evidence>
<dbReference type="InterPro" id="IPR000375">
    <property type="entry name" value="Dynamin_stalk"/>
</dbReference>
<dbReference type="Pfam" id="PF00201">
    <property type="entry name" value="UDPGT"/>
    <property type="match status" value="1"/>
</dbReference>
<evidence type="ECO:0000256" key="18">
    <source>
        <dbReference type="ARBA" id="ARBA00047606"/>
    </source>
</evidence>
<feature type="domain" description="GED" evidence="21">
    <location>
        <begin position="655"/>
        <end position="742"/>
    </location>
</feature>
<evidence type="ECO:0000313" key="23">
    <source>
        <dbReference type="EMBL" id="VFU52746.1"/>
    </source>
</evidence>
<dbReference type="Gene3D" id="3.40.50.2000">
    <property type="entry name" value="Glycogen Phosphorylase B"/>
    <property type="match status" value="3"/>
</dbReference>
<evidence type="ECO:0000256" key="19">
    <source>
        <dbReference type="SAM" id="MobiDB-lite"/>
    </source>
</evidence>
<dbReference type="PROSITE" id="PS00375">
    <property type="entry name" value="UDPGT"/>
    <property type="match status" value="2"/>
</dbReference>
<dbReference type="PROSITE" id="PS00108">
    <property type="entry name" value="PROTEIN_KINASE_ST"/>
    <property type="match status" value="1"/>
</dbReference>
<dbReference type="Gene3D" id="3.30.200.20">
    <property type="entry name" value="Phosphorylase Kinase, domain 1"/>
    <property type="match status" value="1"/>
</dbReference>
<dbReference type="GO" id="GO:0009718">
    <property type="term" value="P:anthocyanin-containing compound biosynthetic process"/>
    <property type="evidence" value="ECO:0007669"/>
    <property type="project" value="UniProtKB-UniPathway"/>
</dbReference>
<dbReference type="InterPro" id="IPR027417">
    <property type="entry name" value="P-loop_NTPase"/>
</dbReference>
<dbReference type="Pfam" id="PF00069">
    <property type="entry name" value="Pkinase"/>
    <property type="match status" value="1"/>
</dbReference>
<dbReference type="EC" id="2.4.1.115" evidence="4"/>
<dbReference type="InterPro" id="IPR022812">
    <property type="entry name" value="Dynamin"/>
</dbReference>
<dbReference type="InterPro" id="IPR035595">
    <property type="entry name" value="UDP_glycos_trans_CS"/>
</dbReference>
<accession>A0A6N2MT77</accession>
<evidence type="ECO:0000259" key="22">
    <source>
        <dbReference type="PROSITE" id="PS51718"/>
    </source>
</evidence>
<dbReference type="Gene3D" id="1.10.510.10">
    <property type="entry name" value="Transferase(Phosphotransferase) domain 1"/>
    <property type="match status" value="1"/>
</dbReference>
<dbReference type="PANTHER" id="PTHR11566:SF21">
    <property type="entry name" value="DYNAMIN RELATED PROTEIN 1, ISOFORM A"/>
    <property type="match status" value="1"/>
</dbReference>
<dbReference type="SMART" id="SM00053">
    <property type="entry name" value="DYNc"/>
    <property type="match status" value="1"/>
</dbReference>
<dbReference type="Pfam" id="PF00350">
    <property type="entry name" value="Dynamin_N"/>
    <property type="match status" value="1"/>
</dbReference>
<feature type="compositionally biased region" description="Low complexity" evidence="19">
    <location>
        <begin position="1"/>
        <end position="14"/>
    </location>
</feature>
<evidence type="ECO:0000256" key="11">
    <source>
        <dbReference type="ARBA" id="ARBA00022777"/>
    </source>
</evidence>
<feature type="domain" description="Protein kinase" evidence="20">
    <location>
        <begin position="1135"/>
        <end position="1433"/>
    </location>
</feature>
<name>A0A6N2MT77_SALVM</name>
<dbReference type="GO" id="GO:0004674">
    <property type="term" value="F:protein serine/threonine kinase activity"/>
    <property type="evidence" value="ECO:0007669"/>
    <property type="project" value="UniProtKB-KW"/>
</dbReference>
<dbReference type="GO" id="GO:0005777">
    <property type="term" value="C:peroxisome"/>
    <property type="evidence" value="ECO:0007669"/>
    <property type="project" value="TreeGrafter"/>
</dbReference>
<dbReference type="FunFam" id="3.40.50.2000:FF:000087">
    <property type="entry name" value="Glycosyltransferase"/>
    <property type="match status" value="1"/>
</dbReference>
<dbReference type="GO" id="GO:0005874">
    <property type="term" value="C:microtubule"/>
    <property type="evidence" value="ECO:0007669"/>
    <property type="project" value="TreeGrafter"/>
</dbReference>
<proteinExistence type="inferred from homology"/>
<dbReference type="PROSITE" id="PS50011">
    <property type="entry name" value="PROTEIN_KINASE_DOM"/>
    <property type="match status" value="1"/>
</dbReference>
<keyword evidence="9" id="KW-0732">Signal</keyword>
<reference evidence="23" key="1">
    <citation type="submission" date="2019-03" db="EMBL/GenBank/DDBJ databases">
        <authorList>
            <person name="Mank J."/>
            <person name="Almeida P."/>
        </authorList>
    </citation>
    <scope>NUCLEOTIDE SEQUENCE</scope>
    <source>
        <strain evidence="23">78183</strain>
    </source>
</reference>
<protein>
    <recommendedName>
        <fullName evidence="4">anthocyanidin 3-O-glucosyltransferase</fullName>
        <ecNumber evidence="4">2.4.1.115</ecNumber>
    </recommendedName>
</protein>
<evidence type="ECO:0000256" key="17">
    <source>
        <dbReference type="ARBA" id="ARBA00023180"/>
    </source>
</evidence>
<dbReference type="FunFam" id="1.10.510.10:FF:000590">
    <property type="entry name" value="PR5-like receptor kinase"/>
    <property type="match status" value="1"/>
</dbReference>
<evidence type="ECO:0000256" key="10">
    <source>
        <dbReference type="ARBA" id="ARBA00022741"/>
    </source>
</evidence>
<dbReference type="InterPro" id="IPR045063">
    <property type="entry name" value="Dynamin_N"/>
</dbReference>
<dbReference type="GO" id="GO:0005739">
    <property type="term" value="C:mitochondrion"/>
    <property type="evidence" value="ECO:0007669"/>
    <property type="project" value="TreeGrafter"/>
</dbReference>
<keyword evidence="7" id="KW-0808">Transferase</keyword>
<gene>
    <name evidence="23" type="ORF">SVIM_LOCUS363939</name>
</gene>
<feature type="domain" description="Dynamin-type G" evidence="22">
    <location>
        <begin position="49"/>
        <end position="323"/>
    </location>
</feature>
<dbReference type="SUPFAM" id="SSF56112">
    <property type="entry name" value="Protein kinase-like (PK-like)"/>
    <property type="match status" value="1"/>
</dbReference>
<dbReference type="InterPro" id="IPR002213">
    <property type="entry name" value="UDP_glucos_trans"/>
</dbReference>
<dbReference type="CDD" id="cd03784">
    <property type="entry name" value="GT1_Gtf-like"/>
    <property type="match status" value="1"/>
</dbReference>
<dbReference type="SUPFAM" id="SSF53756">
    <property type="entry name" value="UDP-Glycosyltransferase/glycogen phosphorylase"/>
    <property type="match status" value="2"/>
</dbReference>
<keyword evidence="8" id="KW-0812">Transmembrane</keyword>
<dbReference type="GO" id="GO:0047213">
    <property type="term" value="F:anthocyanidin 3-O-glucosyltransferase activity"/>
    <property type="evidence" value="ECO:0007669"/>
    <property type="project" value="UniProtKB-EC"/>
</dbReference>
<feature type="region of interest" description="Disordered" evidence="19">
    <location>
        <begin position="1"/>
        <end position="26"/>
    </location>
</feature>
<evidence type="ECO:0000256" key="6">
    <source>
        <dbReference type="ARBA" id="ARBA00022676"/>
    </source>
</evidence>
<dbReference type="PROSITE" id="PS51718">
    <property type="entry name" value="G_DYNAMIN_2"/>
    <property type="match status" value="1"/>
</dbReference>
<comment type="similarity">
    <text evidence="3">Belongs to the UDP-glycosyltransferase family.</text>
</comment>
<keyword evidence="15" id="KW-0472">Membrane</keyword>
<dbReference type="Pfam" id="PF02212">
    <property type="entry name" value="GED"/>
    <property type="match status" value="1"/>
</dbReference>
<dbReference type="SUPFAM" id="SSF52540">
    <property type="entry name" value="P-loop containing nucleoside triphosphate hydrolases"/>
    <property type="match status" value="1"/>
</dbReference>
<evidence type="ECO:0000256" key="7">
    <source>
        <dbReference type="ARBA" id="ARBA00022679"/>
    </source>
</evidence>
<dbReference type="InterPro" id="IPR008271">
    <property type="entry name" value="Ser/Thr_kinase_AS"/>
</dbReference>
<dbReference type="InterPro" id="IPR003130">
    <property type="entry name" value="GED"/>
</dbReference>
<dbReference type="PRINTS" id="PR00195">
    <property type="entry name" value="DYNAMIN"/>
</dbReference>
<dbReference type="Gene3D" id="3.40.50.300">
    <property type="entry name" value="P-loop containing nucleotide triphosphate hydrolases"/>
    <property type="match status" value="1"/>
</dbReference>
<dbReference type="GO" id="GO:0016020">
    <property type="term" value="C:membrane"/>
    <property type="evidence" value="ECO:0007669"/>
    <property type="project" value="UniProtKB-SubCell"/>
</dbReference>
<dbReference type="UniPathway" id="UPA00009"/>
<keyword evidence="6" id="KW-0328">Glycosyltransferase</keyword>
<dbReference type="CDD" id="cd08771">
    <property type="entry name" value="DLP_1"/>
    <property type="match status" value="1"/>
</dbReference>
<keyword evidence="11" id="KW-0418">Kinase</keyword>
<dbReference type="InterPro" id="IPR011009">
    <property type="entry name" value="Kinase-like_dom_sf"/>
</dbReference>
<dbReference type="InterPro" id="IPR001401">
    <property type="entry name" value="Dynamin_GTPase"/>
</dbReference>
<evidence type="ECO:0000256" key="15">
    <source>
        <dbReference type="ARBA" id="ARBA00023136"/>
    </source>
</evidence>
<keyword evidence="10" id="KW-0547">Nucleotide-binding</keyword>
<evidence type="ECO:0000256" key="13">
    <source>
        <dbReference type="ARBA" id="ARBA00022989"/>
    </source>
</evidence>
<dbReference type="FunFam" id="3.40.50.300:FF:001027">
    <property type="entry name" value="dynamin-related protein 3A"/>
    <property type="match status" value="1"/>
</dbReference>
<evidence type="ECO:0000259" key="20">
    <source>
        <dbReference type="PROSITE" id="PS50011"/>
    </source>
</evidence>
<dbReference type="GO" id="GO:0005525">
    <property type="term" value="F:GTP binding"/>
    <property type="evidence" value="ECO:0007669"/>
    <property type="project" value="InterPro"/>
</dbReference>
<feature type="region of interest" description="Disordered" evidence="19">
    <location>
        <begin position="707"/>
        <end position="736"/>
    </location>
</feature>
<sequence length="1614" mass="179611">MADEPASQSVSSQSQPPPPSSSAAPLGSSVIPIVNKLQDIFAQLGSQSTIELPQVAVVGSQSSGKSSVLEALVGRDFLPRGNEICTRRPLVLQLLQTKKKGDGTGEEEWGEFLHLPGKRFYDFSEIRSEIQAETAKEAGGNKGVSDKQIRLKIFSPNVLDITLVDLPGITKVPVGDQPSDIEARIRTMIMSYIKKPSCLILAVTAANSDLANSDALQIAGNADPDGYRTIGIVTKLDIMDRGTDARNLLLGKVIPLRLGYVGVVNRSQEDIMLNRSIKDALAAEEKFFRSRPVYNGLADRCGVPQLAKKLNQILVQHIKAILPGLKSRISSALVSVAKEHASYGEITESRAGQGTLILNILSKYSEAFSSMVEGRNEEMSRSELSGGARIHYIFQSIFVKSLEEVDPCEDLTDADIQTIIQNSTGPRTPLFVPEVPFEVLVRKQIARLLDPSLQCARFIYDELMKISHRCLVNELQRFPVLRKRMDEVIGNFLRDGLEPSETMIGHIIEMEMDYINTSHPSFIGGSKAVEIAQQQIKSSKVPLAMPRQKDGLEPDKAPASERSMKTRAILARQGVRPVAEVAPAGSANVSSWGISSIFGGGDHSGVSAKENSTSKSYHEPAQSMESFDQSMIHLREPPTILRPSESHSENESIEIAVTKLLLKSYYDIVRKNIEDSIPKAIMHFLVNHTKRELHNVFIRKLYSDSYTASPKNPKSRRSSHSGEIQPHLYADSNGSGRNHIPEMAATPAYHIAMYPWYAFGHLIPFLHLANKLAKAGHKISFLLPTKTLYKLQRFNLHPDSITFIPITVPRVDGLPPAAETTSDVPFTSFTHIMTAMDRTESDIEVLLRTLKPSIVFFDFTYWMPRLARGLGIKSIYYCVVSSATIGYIMSPARRLSGNKLTKASLMQPPPGFPDFPIKLKAHEAEVYIGRRIMKFGSDVMFCDRIYMGMSQCDAIGFRTCREIEGPFADYVGNQFDKPVLFSGPVIPEPDTSALEEKWYKWLGEFEASSVIYCAFGSECTLEKDQFEELLLGLELTGMPFMAALKPPAGYESIERALPQGFQERICGRGIVHGGWVQQQLILEHPSVGCFITHCGSGSLSEALINKCQLVLLPHVGDHVFQARMMSLHLKVGVEVEKGEEDGLFTKETVYKAVRTLMEEEGEFSREVKTNRAKLREFLSSKTLESSYIDTNGQDFINEVATIGRIHHINVVQLLGFSVEGSKRSLIYEFMPNGSLERQGRVPLSNEKLYKISLGVARGIEYLHQGCDMQILHFDIKPHNILLDEKFIPKVSDFGLAKLYPTNNNTVPLTAARGTIGYMAPELFYKNIGGVSYKANVYSYGMLLMEMVGRRKNLNAMANHSSQLYFPSWAYDQVNEGKDIEDATEHEKKTTTKMIIVALWCIQLKPVDRPSMHKVVEMLESDVESLQMPPKPFLTPYQDQFEELLLGLELTGMPFMAALKPPAGYESIEPALPQGFQERICGRGIVHGGWVQQQLILEHPSVGCFITHCGSGSLSEALINKCQLVLLPHVGDHVFQARMMSMHLKVGVEVEKGEEDGLFTKETVYKAVRTLMEEEGEFSREVKTNRAKLREFLSSKNLESSYIDSFNEQIQALLG</sequence>
<dbReference type="InterPro" id="IPR020850">
    <property type="entry name" value="GED_dom"/>
</dbReference>
<dbReference type="PANTHER" id="PTHR11566">
    <property type="entry name" value="DYNAMIN"/>
    <property type="match status" value="1"/>
</dbReference>
<dbReference type="FunFam" id="3.40.50.2000:FF:000037">
    <property type="entry name" value="Glycosyltransferase"/>
    <property type="match status" value="2"/>
</dbReference>
<evidence type="ECO:0000256" key="8">
    <source>
        <dbReference type="ARBA" id="ARBA00022692"/>
    </source>
</evidence>
<dbReference type="InterPro" id="IPR030381">
    <property type="entry name" value="G_DYNAMIN_dom"/>
</dbReference>
<dbReference type="FunFam" id="1.20.120.1240:FF:000013">
    <property type="entry name" value="Dynamin-related protein 3A"/>
    <property type="match status" value="1"/>
</dbReference>
<evidence type="ECO:0000256" key="5">
    <source>
        <dbReference type="ARBA" id="ARBA00022527"/>
    </source>
</evidence>
<dbReference type="InterPro" id="IPR000719">
    <property type="entry name" value="Prot_kinase_dom"/>
</dbReference>
<keyword evidence="12" id="KW-0067">ATP-binding</keyword>
<dbReference type="Gene3D" id="1.20.120.1240">
    <property type="entry name" value="Dynamin, middle domain"/>
    <property type="match status" value="1"/>
</dbReference>
<keyword evidence="16" id="KW-0505">Motor protein</keyword>
<dbReference type="GO" id="GO:0000266">
    <property type="term" value="P:mitochondrial fission"/>
    <property type="evidence" value="ECO:0007669"/>
    <property type="project" value="TreeGrafter"/>
</dbReference>
<dbReference type="PROSITE" id="PS51388">
    <property type="entry name" value="GED"/>
    <property type="match status" value="1"/>
</dbReference>
<dbReference type="Pfam" id="PF01031">
    <property type="entry name" value="Dynamin_M"/>
    <property type="match status" value="1"/>
</dbReference>
<keyword evidence="17" id="KW-0325">Glycoprotein</keyword>
<organism evidence="23">
    <name type="scientific">Salix viminalis</name>
    <name type="common">Common osier</name>
    <name type="synonym">Basket willow</name>
    <dbReference type="NCBI Taxonomy" id="40686"/>
    <lineage>
        <taxon>Eukaryota</taxon>
        <taxon>Viridiplantae</taxon>
        <taxon>Streptophyta</taxon>
        <taxon>Embryophyta</taxon>
        <taxon>Tracheophyta</taxon>
        <taxon>Spermatophyta</taxon>
        <taxon>Magnoliopsida</taxon>
        <taxon>eudicotyledons</taxon>
        <taxon>Gunneridae</taxon>
        <taxon>Pentapetalae</taxon>
        <taxon>rosids</taxon>
        <taxon>fabids</taxon>
        <taxon>Malpighiales</taxon>
        <taxon>Salicaceae</taxon>
        <taxon>Saliceae</taxon>
        <taxon>Salix</taxon>
    </lineage>
</organism>
<evidence type="ECO:0000256" key="4">
    <source>
        <dbReference type="ARBA" id="ARBA00012585"/>
    </source>
</evidence>
<comment type="catalytic activity">
    <reaction evidence="18">
        <text>an anthocyanidin + UDP-alpha-D-glucose + H(+) = an anthocyanidin 3-O-beta-D-glucoside + UDP</text>
        <dbReference type="Rhea" id="RHEA:20093"/>
        <dbReference type="ChEBI" id="CHEBI:15378"/>
        <dbReference type="ChEBI" id="CHEBI:16307"/>
        <dbReference type="ChEBI" id="CHEBI:58223"/>
        <dbReference type="ChEBI" id="CHEBI:58885"/>
        <dbReference type="ChEBI" id="CHEBI:143576"/>
        <dbReference type="EC" id="2.4.1.115"/>
    </reaction>
</comment>
<comment type="subcellular location">
    <subcellularLocation>
        <location evidence="1">Membrane</location>
        <topology evidence="1">Single-pass type I membrane protein</topology>
    </subcellularLocation>
</comment>
<evidence type="ECO:0000256" key="14">
    <source>
        <dbReference type="ARBA" id="ARBA00023134"/>
    </source>
</evidence>
<evidence type="ECO:0000256" key="16">
    <source>
        <dbReference type="ARBA" id="ARBA00023175"/>
    </source>
</evidence>
<keyword evidence="5" id="KW-0723">Serine/threonine-protein kinase</keyword>
<evidence type="ECO:0000256" key="3">
    <source>
        <dbReference type="ARBA" id="ARBA00009995"/>
    </source>
</evidence>
<keyword evidence="14" id="KW-0342">GTP-binding</keyword>
<evidence type="ECO:0000256" key="1">
    <source>
        <dbReference type="ARBA" id="ARBA00004479"/>
    </source>
</evidence>
<evidence type="ECO:0000259" key="21">
    <source>
        <dbReference type="PROSITE" id="PS51388"/>
    </source>
</evidence>
<dbReference type="GO" id="GO:0016559">
    <property type="term" value="P:peroxisome fission"/>
    <property type="evidence" value="ECO:0007669"/>
    <property type="project" value="TreeGrafter"/>
</dbReference>
<dbReference type="GO" id="GO:0008017">
    <property type="term" value="F:microtubule binding"/>
    <property type="evidence" value="ECO:0007669"/>
    <property type="project" value="TreeGrafter"/>
</dbReference>
<evidence type="ECO:0000256" key="12">
    <source>
        <dbReference type="ARBA" id="ARBA00022840"/>
    </source>
</evidence>